<dbReference type="KEGG" id="ngr:NAEGRDRAFT_79202"/>
<evidence type="ECO:0000256" key="1">
    <source>
        <dbReference type="SAM" id="Coils"/>
    </source>
</evidence>
<organism evidence="3">
    <name type="scientific">Naegleria gruberi</name>
    <name type="common">Amoeba</name>
    <dbReference type="NCBI Taxonomy" id="5762"/>
    <lineage>
        <taxon>Eukaryota</taxon>
        <taxon>Discoba</taxon>
        <taxon>Heterolobosea</taxon>
        <taxon>Tetramitia</taxon>
        <taxon>Eutetramitia</taxon>
        <taxon>Vahlkampfiidae</taxon>
        <taxon>Naegleria</taxon>
    </lineage>
</organism>
<keyword evidence="1" id="KW-0175">Coiled coil</keyword>
<keyword evidence="3" id="KW-1185">Reference proteome</keyword>
<proteinExistence type="predicted"/>
<dbReference type="EMBL" id="GG738859">
    <property type="protein sequence ID" value="EFC46284.1"/>
    <property type="molecule type" value="Genomic_DNA"/>
</dbReference>
<reference evidence="2 3" key="1">
    <citation type="journal article" date="2010" name="Cell">
        <title>The genome of Naegleria gruberi illuminates early eukaryotic versatility.</title>
        <authorList>
            <person name="Fritz-Laylin L.K."/>
            <person name="Prochnik S.E."/>
            <person name="Ginger M.L."/>
            <person name="Dacks J.B."/>
            <person name="Carpenter M.L."/>
            <person name="Field M.C."/>
            <person name="Kuo A."/>
            <person name="Paredez A."/>
            <person name="Chapman J."/>
            <person name="Pham J."/>
            <person name="Shu S."/>
            <person name="Neupane R."/>
            <person name="Cipriano M."/>
            <person name="Mancuso J."/>
            <person name="Tu H."/>
            <person name="Salamov A."/>
            <person name="Lindquist E."/>
            <person name="Shapiro H."/>
            <person name="Lucas S."/>
            <person name="Grigoriev I.V."/>
            <person name="Cande W.Z."/>
            <person name="Fulton C."/>
            <person name="Rokhsar D.S."/>
            <person name="Dawson S.C."/>
        </authorList>
    </citation>
    <scope>NUCLEOTIDE SEQUENCE [LARGE SCALE GENOMIC DNA]</scope>
    <source>
        <strain evidence="2 3">NEG-M</strain>
    </source>
</reference>
<dbReference type="GeneID" id="8859401"/>
<evidence type="ECO:0000313" key="3">
    <source>
        <dbReference type="Proteomes" id="UP000006671"/>
    </source>
</evidence>
<accession>D2VAC7</accession>
<dbReference type="VEuPathDB" id="AmoebaDB:NAEGRDRAFT_79202"/>
<name>D2VAC7_NAEGR</name>
<feature type="coiled-coil region" evidence="1">
    <location>
        <begin position="35"/>
        <end position="83"/>
    </location>
</feature>
<dbReference type="Proteomes" id="UP000006671">
    <property type="component" value="Unassembled WGS sequence"/>
</dbReference>
<dbReference type="AlphaFoldDB" id="D2VAC7"/>
<dbReference type="OrthoDB" id="10254029at2759"/>
<dbReference type="RefSeq" id="XP_002679028.1">
    <property type="nucleotide sequence ID" value="XM_002678982.1"/>
</dbReference>
<sequence>MLSRTFQHTRRVRPSKVLSIQQRSYKTHQFENDELNLSEENQHQLTRALRTMRNEERKLYQEAKKVKDTTEQYKNAKVELDENGKFTMELPKEKGITFDEYIQVVQEKSSGYPWVLGPKIRQALHHVEQGAAESYTPLLKYRQEDLRVYQVAKKLHTMWQESDSEKPITYDDIEFAFNLYKVHCENMKMMKSEYSLEYTKLMKVLINIVLVNREYCKVAKQVLNESTKKYKKDISSIESAIESKLKEYESTQSNQDKLLMLRLSSYTIQSISKLDSDLDAYENMVVQCVKLMYPERCIIYDLDLCKKLLYICRTTTASSLLEKRKEIMDVSSVHYDREKLFQQAIVICKESEQDSKILSHPYELERPIL</sequence>
<dbReference type="OMA" id="VVICKES"/>
<protein>
    <submittedName>
        <fullName evidence="2">Methyl-accepting chemotaxis protein</fullName>
    </submittedName>
</protein>
<dbReference type="InParanoid" id="D2VAC7"/>
<gene>
    <name evidence="2" type="ORF">NAEGRDRAFT_79202</name>
</gene>
<evidence type="ECO:0000313" key="2">
    <source>
        <dbReference type="EMBL" id="EFC46284.1"/>
    </source>
</evidence>